<dbReference type="WBParaSite" id="HDID_0000226101-mRNA-1">
    <property type="protein sequence ID" value="HDID_0000226101-mRNA-1"/>
    <property type="gene ID" value="HDID_0000226101"/>
</dbReference>
<dbReference type="AlphaFoldDB" id="A0A0R3SCF6"/>
<sequence length="429" mass="43675">MLDFSVPFWAWLTAFQYLAECNISPDNLITPAMVIKNKEEREARQRTEAVNAASVVAAASASFTAASNVVTSTSSTVTVMAKPTAAAASTAAVVVGHPSTVSTAAAARSMHHPQQQHPTIVTISGTGSASGSTSGTGTGAAIPRSANILVSFCSVWRIANAYYHGGSSGSPTVFRYTTPNSTGRQVATTAGTTGILRRVTGPGGTAQSVFAVTPASGAAGTAHVISNSGGTTVMRRSVTLTPASQSQGGSGGVNTATGGGGSGGVTVLATASGTRPGSVIYHQHHSQGTAGTPTGITLVPTANAQGLPHIIRSRQQFRPGAPLPAQRFVRTFSATPASTSPVGGSGSSGPTPPTTLVHRTRDGLYTSSAQHQQSPQSQQRGSVVVPESQILLQRIPNNAQRRHGGVTTTQTNSVVGRHQSQQQPPSNSR</sequence>
<evidence type="ECO:0000313" key="4">
    <source>
        <dbReference type="WBParaSite" id="HDID_0000226101-mRNA-1"/>
    </source>
</evidence>
<evidence type="ECO:0000256" key="1">
    <source>
        <dbReference type="SAM" id="MobiDB-lite"/>
    </source>
</evidence>
<dbReference type="OrthoDB" id="372624at2759"/>
<feature type="region of interest" description="Disordered" evidence="1">
    <location>
        <begin position="395"/>
        <end position="429"/>
    </location>
</feature>
<reference evidence="2 3" key="2">
    <citation type="submission" date="2018-11" db="EMBL/GenBank/DDBJ databases">
        <authorList>
            <consortium name="Pathogen Informatics"/>
        </authorList>
    </citation>
    <scope>NUCLEOTIDE SEQUENCE [LARGE SCALE GENOMIC DNA]</scope>
</reference>
<feature type="region of interest" description="Disordered" evidence="1">
    <location>
        <begin position="335"/>
        <end position="358"/>
    </location>
</feature>
<dbReference type="EMBL" id="UYSG01000533">
    <property type="protein sequence ID" value="VDL19723.1"/>
    <property type="molecule type" value="Genomic_DNA"/>
</dbReference>
<proteinExistence type="predicted"/>
<reference evidence="4" key="1">
    <citation type="submission" date="2017-02" db="UniProtKB">
        <authorList>
            <consortium name="WormBaseParasite"/>
        </authorList>
    </citation>
    <scope>IDENTIFICATION</scope>
</reference>
<evidence type="ECO:0000313" key="3">
    <source>
        <dbReference type="Proteomes" id="UP000274504"/>
    </source>
</evidence>
<evidence type="ECO:0000313" key="2">
    <source>
        <dbReference type="EMBL" id="VDL19723.1"/>
    </source>
</evidence>
<dbReference type="Proteomes" id="UP000274504">
    <property type="component" value="Unassembled WGS sequence"/>
</dbReference>
<name>A0A0R3SCF6_HYMDI</name>
<dbReference type="STRING" id="6216.A0A0R3SCF6"/>
<gene>
    <name evidence="2" type="ORF">HDID_LOCUS2262</name>
</gene>
<accession>A0A0R3SCF6</accession>
<organism evidence="4">
    <name type="scientific">Hymenolepis diminuta</name>
    <name type="common">Rat tapeworm</name>
    <dbReference type="NCBI Taxonomy" id="6216"/>
    <lineage>
        <taxon>Eukaryota</taxon>
        <taxon>Metazoa</taxon>
        <taxon>Spiralia</taxon>
        <taxon>Lophotrochozoa</taxon>
        <taxon>Platyhelminthes</taxon>
        <taxon>Cestoda</taxon>
        <taxon>Eucestoda</taxon>
        <taxon>Cyclophyllidea</taxon>
        <taxon>Hymenolepididae</taxon>
        <taxon>Hymenolepis</taxon>
    </lineage>
</organism>
<protein>
    <submittedName>
        <fullName evidence="4">Mucin-19</fullName>
    </submittedName>
</protein>
<feature type="compositionally biased region" description="Polar residues" evidence="1">
    <location>
        <begin position="406"/>
        <end position="429"/>
    </location>
</feature>